<dbReference type="InterPro" id="IPR000757">
    <property type="entry name" value="Beta-glucanase-like"/>
</dbReference>
<keyword evidence="3" id="KW-0378">Hydrolase</keyword>
<reference evidence="3 4" key="1">
    <citation type="submission" date="2018-04" db="EMBL/GenBank/DDBJ databases">
        <title>Genomic Encyclopedia of Type Strains, Phase III (KMG-III): the genomes of soil and plant-associated and newly described type strains.</title>
        <authorList>
            <person name="Whitman W."/>
        </authorList>
    </citation>
    <scope>NUCLEOTIDE SEQUENCE [LARGE SCALE GENOMIC DNA]</scope>
    <source>
        <strain evidence="3 4">KA25</strain>
    </source>
</reference>
<gene>
    <name evidence="3" type="ORF">C8J28_11792</name>
</gene>
<dbReference type="AlphaFoldDB" id="A0A2T5JVW8"/>
<dbReference type="EMBL" id="QAOT01000017">
    <property type="protein sequence ID" value="PTR14323.1"/>
    <property type="molecule type" value="Genomic_DNA"/>
</dbReference>
<dbReference type="Gene3D" id="2.60.120.200">
    <property type="match status" value="1"/>
</dbReference>
<evidence type="ECO:0000256" key="1">
    <source>
        <dbReference type="ARBA" id="ARBA00006865"/>
    </source>
</evidence>
<evidence type="ECO:0000313" key="4">
    <source>
        <dbReference type="Proteomes" id="UP000244060"/>
    </source>
</evidence>
<dbReference type="CDD" id="cd00413">
    <property type="entry name" value="Glyco_hydrolase_16"/>
    <property type="match status" value="1"/>
</dbReference>
<comment type="caution">
    <text evidence="3">The sequence shown here is derived from an EMBL/GenBank/DDBJ whole genome shotgun (WGS) entry which is preliminary data.</text>
</comment>
<evidence type="ECO:0000313" key="3">
    <source>
        <dbReference type="EMBL" id="PTR14323.1"/>
    </source>
</evidence>
<keyword evidence="4" id="KW-1185">Reference proteome</keyword>
<evidence type="ECO:0000259" key="2">
    <source>
        <dbReference type="Pfam" id="PF00722"/>
    </source>
</evidence>
<feature type="domain" description="GH16" evidence="2">
    <location>
        <begin position="139"/>
        <end position="270"/>
    </location>
</feature>
<dbReference type="Proteomes" id="UP000244060">
    <property type="component" value="Unassembled WGS sequence"/>
</dbReference>
<dbReference type="GO" id="GO:0005975">
    <property type="term" value="P:carbohydrate metabolic process"/>
    <property type="evidence" value="ECO:0007669"/>
    <property type="project" value="InterPro"/>
</dbReference>
<dbReference type="OrthoDB" id="7691680at2"/>
<dbReference type="RefSeq" id="WP_108221911.1">
    <property type="nucleotide sequence ID" value="NZ_QAOT01000017.1"/>
</dbReference>
<dbReference type="GO" id="GO:0004553">
    <property type="term" value="F:hydrolase activity, hydrolyzing O-glycosyl compounds"/>
    <property type="evidence" value="ECO:0007669"/>
    <property type="project" value="InterPro"/>
</dbReference>
<accession>A0A2T5JVW8</accession>
<sequence length="288" mass="30393">MAYDPDLQPIIDGLGSRIAALEAGVPAPGGAADLAPLTARMECVEDKLSAMAVALGSVVLPVEPPPAPPALELPEGYRRTGDFRRARGDAANWSLDELIMTTWLGGVGTMGDPSLIDWGTDGSALLKHRDGTPPRSGVIQVNKAKASGTWGAILEVVDEGAVCAFFTYASNAREFDFELIRKDGTTVWAIGIHMPKTGGGTVSSPKVHVPLAAGIHRYEFAYDAEAVTFWIDGAQVARFTPADVPGASWEMEAKMQILCSVEHHAAWAGWAAADYAGGAAMRVHALLT</sequence>
<protein>
    <submittedName>
        <fullName evidence="3">Glycosyl hydrolase family 16</fullName>
    </submittedName>
</protein>
<dbReference type="InterPro" id="IPR013320">
    <property type="entry name" value="ConA-like_dom_sf"/>
</dbReference>
<comment type="similarity">
    <text evidence="1">Belongs to the glycosyl hydrolase 16 family.</text>
</comment>
<name>A0A2T5JVW8_9RHOB</name>
<dbReference type="SUPFAM" id="SSF49899">
    <property type="entry name" value="Concanavalin A-like lectins/glucanases"/>
    <property type="match status" value="1"/>
</dbReference>
<dbReference type="Pfam" id="PF00722">
    <property type="entry name" value="Glyco_hydro_16"/>
    <property type="match status" value="1"/>
</dbReference>
<proteinExistence type="inferred from homology"/>
<organism evidence="3 4">
    <name type="scientific">Cereibacter azotoformans</name>
    <dbReference type="NCBI Taxonomy" id="43057"/>
    <lineage>
        <taxon>Bacteria</taxon>
        <taxon>Pseudomonadati</taxon>
        <taxon>Pseudomonadota</taxon>
        <taxon>Alphaproteobacteria</taxon>
        <taxon>Rhodobacterales</taxon>
        <taxon>Paracoccaceae</taxon>
        <taxon>Cereibacter</taxon>
    </lineage>
</organism>